<accession>A0A127KB30</accession>
<dbReference type="KEGG" id="thu:AC731_015800"/>
<evidence type="ECO:0000313" key="1">
    <source>
        <dbReference type="EMBL" id="AMO39168.1"/>
    </source>
</evidence>
<proteinExistence type="predicted"/>
<protein>
    <recommendedName>
        <fullName evidence="3">NAD-dependent dehydratase</fullName>
    </recommendedName>
</protein>
<keyword evidence="2" id="KW-1185">Reference proteome</keyword>
<gene>
    <name evidence="1" type="ORF">AC731_015800</name>
</gene>
<dbReference type="AlphaFoldDB" id="A0A127KB30"/>
<evidence type="ECO:0008006" key="3">
    <source>
        <dbReference type="Google" id="ProtNLM"/>
    </source>
</evidence>
<dbReference type="EMBL" id="CP014646">
    <property type="protein sequence ID" value="AMO39168.1"/>
    <property type="molecule type" value="Genomic_DNA"/>
</dbReference>
<evidence type="ECO:0000313" key="2">
    <source>
        <dbReference type="Proteomes" id="UP000036902"/>
    </source>
</evidence>
<name>A0A127KB30_9RHOO</name>
<organism evidence="1 2">
    <name type="scientific">Thauera humireducens</name>
    <dbReference type="NCBI Taxonomy" id="1134435"/>
    <lineage>
        <taxon>Bacteria</taxon>
        <taxon>Pseudomonadati</taxon>
        <taxon>Pseudomonadota</taxon>
        <taxon>Betaproteobacteria</taxon>
        <taxon>Rhodocyclales</taxon>
        <taxon>Zoogloeaceae</taxon>
        <taxon>Thauera</taxon>
    </lineage>
</organism>
<reference evidence="2" key="1">
    <citation type="submission" date="2016-03" db="EMBL/GenBank/DDBJ databases">
        <authorList>
            <person name="Ma C."/>
            <person name="Zhou S."/>
            <person name="Yang G."/>
        </authorList>
    </citation>
    <scope>NUCLEOTIDE SEQUENCE [LARGE SCALE GENOMIC DNA]</scope>
    <source>
        <strain evidence="2">SgZ-1</strain>
    </source>
</reference>
<sequence>MTTVKPGAVDWTGDNPFVYLKTDPEGDWCALALYFRIALSPHGVGQAMLVLEAPYQPEYPKARRLMLTDNPVMARYLVDDFVKHFGLFRPCTALLDSVSIVGGAQFSCHDEGKGLHIQRATHAQEGLSLEMHWEGLQRPFMAAVPADKTQTGVHEMFSVFQPATSGWVAVNGERLPGATVERDFFGSRAASAALAFSETWVQASHGQA</sequence>
<dbReference type="Proteomes" id="UP000036902">
    <property type="component" value="Chromosome"/>
</dbReference>
<dbReference type="STRING" id="1134435.AC731_015800"/>